<organism evidence="3 4">
    <name type="scientific">Shewanella electrodiphila</name>
    <dbReference type="NCBI Taxonomy" id="934143"/>
    <lineage>
        <taxon>Bacteria</taxon>
        <taxon>Pseudomonadati</taxon>
        <taxon>Pseudomonadota</taxon>
        <taxon>Gammaproteobacteria</taxon>
        <taxon>Alteromonadales</taxon>
        <taxon>Shewanellaceae</taxon>
        <taxon>Shewanella</taxon>
    </lineage>
</organism>
<dbReference type="EMBL" id="JAKIKU010000007">
    <property type="protein sequence ID" value="MCL1046428.1"/>
    <property type="molecule type" value="Genomic_DNA"/>
</dbReference>
<keyword evidence="2" id="KW-0472">Membrane</keyword>
<dbReference type="PANTHER" id="PTHR35335">
    <property type="entry name" value="UPF0716 PROTEIN FXSA"/>
    <property type="match status" value="1"/>
</dbReference>
<feature type="compositionally biased region" description="Low complexity" evidence="1">
    <location>
        <begin position="131"/>
        <end position="147"/>
    </location>
</feature>
<evidence type="ECO:0000256" key="1">
    <source>
        <dbReference type="SAM" id="MobiDB-lite"/>
    </source>
</evidence>
<sequence>MLLVLFLVFILVPAIELSVLISVGDVFGPLNTVALVFLTAIVGVSLVRSQGLSTLMSVQSKLERGEAPGKEIVEGMMLAAAGLLLLFPGFVTDLIGLLLLTPFTRSPIASYIFKRMQMRVVAGGGFQGQAGQNPFGQQGFGQNPFDQGRNDGNTFDGDFERKQEPTSRSHQLEADFVQKNDSQAPKSQQDDVIDGEIEPQPDKNNDSDKSEKV</sequence>
<keyword evidence="2" id="KW-0812">Transmembrane</keyword>
<proteinExistence type="predicted"/>
<feature type="transmembrane region" description="Helical" evidence="2">
    <location>
        <begin position="78"/>
        <end position="100"/>
    </location>
</feature>
<dbReference type="Pfam" id="PF04186">
    <property type="entry name" value="FxsA"/>
    <property type="match status" value="1"/>
</dbReference>
<feature type="compositionally biased region" description="Basic and acidic residues" evidence="1">
    <location>
        <begin position="200"/>
        <end position="213"/>
    </location>
</feature>
<comment type="caution">
    <text evidence="3">The sequence shown here is derived from an EMBL/GenBank/DDBJ whole genome shotgun (WGS) entry which is preliminary data.</text>
</comment>
<dbReference type="InterPro" id="IPR007313">
    <property type="entry name" value="FxsA"/>
</dbReference>
<keyword evidence="4" id="KW-1185">Reference proteome</keyword>
<protein>
    <submittedName>
        <fullName evidence="3">FxsA family protein</fullName>
    </submittedName>
</protein>
<accession>A0ABT0KRE9</accession>
<feature type="compositionally biased region" description="Basic and acidic residues" evidence="1">
    <location>
        <begin position="158"/>
        <end position="178"/>
    </location>
</feature>
<dbReference type="PANTHER" id="PTHR35335:SF1">
    <property type="entry name" value="UPF0716 PROTEIN FXSA"/>
    <property type="match status" value="1"/>
</dbReference>
<dbReference type="RefSeq" id="WP_248956106.1">
    <property type="nucleotide sequence ID" value="NZ_JAKIKU010000007.1"/>
</dbReference>
<keyword evidence="2" id="KW-1133">Transmembrane helix</keyword>
<evidence type="ECO:0000313" key="3">
    <source>
        <dbReference type="EMBL" id="MCL1046428.1"/>
    </source>
</evidence>
<dbReference type="Proteomes" id="UP001202134">
    <property type="component" value="Unassembled WGS sequence"/>
</dbReference>
<evidence type="ECO:0000256" key="2">
    <source>
        <dbReference type="SAM" id="Phobius"/>
    </source>
</evidence>
<feature type="transmembrane region" description="Helical" evidence="2">
    <location>
        <begin position="27"/>
        <end position="47"/>
    </location>
</feature>
<gene>
    <name evidence="3" type="ORF">L2737_14010</name>
</gene>
<dbReference type="NCBIfam" id="NF008528">
    <property type="entry name" value="PRK11463.1-2"/>
    <property type="match status" value="1"/>
</dbReference>
<name>A0ABT0KRE9_9GAMM</name>
<reference evidence="3 4" key="1">
    <citation type="submission" date="2022-01" db="EMBL/GenBank/DDBJ databases">
        <title>Whole genome-based taxonomy of the Shewanellaceae.</title>
        <authorList>
            <person name="Martin-Rodriguez A.J."/>
        </authorList>
    </citation>
    <scope>NUCLEOTIDE SEQUENCE [LARGE SCALE GENOMIC DNA]</scope>
    <source>
        <strain evidence="3 4">DSM 24955</strain>
    </source>
</reference>
<feature type="region of interest" description="Disordered" evidence="1">
    <location>
        <begin position="131"/>
        <end position="213"/>
    </location>
</feature>
<evidence type="ECO:0000313" key="4">
    <source>
        <dbReference type="Proteomes" id="UP001202134"/>
    </source>
</evidence>